<dbReference type="InterPro" id="IPR016064">
    <property type="entry name" value="NAD/diacylglycerol_kinase_sf"/>
</dbReference>
<keyword evidence="8" id="KW-1208">Phospholipid metabolism</keyword>
<evidence type="ECO:0000256" key="7">
    <source>
        <dbReference type="ARBA" id="ARBA00023209"/>
    </source>
</evidence>
<reference evidence="10 11" key="1">
    <citation type="submission" date="2020-08" db="EMBL/GenBank/DDBJ databases">
        <title>Sequencing the genomes of 1000 actinobacteria strains.</title>
        <authorList>
            <person name="Klenk H.-P."/>
        </authorList>
    </citation>
    <scope>NUCLEOTIDE SEQUENCE [LARGE SCALE GENOMIC DNA]</scope>
    <source>
        <strain evidence="10 11">DSM 102030</strain>
    </source>
</reference>
<dbReference type="GO" id="GO:0005524">
    <property type="term" value="F:ATP binding"/>
    <property type="evidence" value="ECO:0007669"/>
    <property type="project" value="UniProtKB-KW"/>
</dbReference>
<evidence type="ECO:0000256" key="5">
    <source>
        <dbReference type="ARBA" id="ARBA00022777"/>
    </source>
</evidence>
<evidence type="ECO:0000256" key="2">
    <source>
        <dbReference type="ARBA" id="ARBA00005983"/>
    </source>
</evidence>
<dbReference type="InterPro" id="IPR045540">
    <property type="entry name" value="YegS/DAGK_C"/>
</dbReference>
<keyword evidence="7" id="KW-0594">Phospholipid biosynthesis</keyword>
<proteinExistence type="inferred from homology"/>
<feature type="domain" description="DAGKc" evidence="9">
    <location>
        <begin position="1"/>
        <end position="129"/>
    </location>
</feature>
<gene>
    <name evidence="10" type="ORF">F4561_002356</name>
</gene>
<evidence type="ECO:0000256" key="3">
    <source>
        <dbReference type="ARBA" id="ARBA00022679"/>
    </source>
</evidence>
<evidence type="ECO:0000313" key="10">
    <source>
        <dbReference type="EMBL" id="MBB4931536.1"/>
    </source>
</evidence>
<dbReference type="GO" id="GO:0004143">
    <property type="term" value="F:ATP-dependent diacylglycerol kinase activity"/>
    <property type="evidence" value="ECO:0007669"/>
    <property type="project" value="UniProtKB-EC"/>
</dbReference>
<comment type="cofactor">
    <cofactor evidence="1">
        <name>Mg(2+)</name>
        <dbReference type="ChEBI" id="CHEBI:18420"/>
    </cofactor>
</comment>
<evidence type="ECO:0000256" key="4">
    <source>
        <dbReference type="ARBA" id="ARBA00022741"/>
    </source>
</evidence>
<keyword evidence="6" id="KW-0067">ATP-binding</keyword>
<dbReference type="GO" id="GO:0005886">
    <property type="term" value="C:plasma membrane"/>
    <property type="evidence" value="ECO:0007669"/>
    <property type="project" value="TreeGrafter"/>
</dbReference>
<name>A0A7W7RGE6_9ACTN</name>
<dbReference type="Pfam" id="PF00781">
    <property type="entry name" value="DAGK_cat"/>
    <property type="match status" value="1"/>
</dbReference>
<dbReference type="PANTHER" id="PTHR12358:SF106">
    <property type="entry name" value="LIPID KINASE YEGS"/>
    <property type="match status" value="1"/>
</dbReference>
<keyword evidence="5 10" id="KW-0418">Kinase</keyword>
<evidence type="ECO:0000256" key="1">
    <source>
        <dbReference type="ARBA" id="ARBA00001946"/>
    </source>
</evidence>
<dbReference type="InterPro" id="IPR050187">
    <property type="entry name" value="Lipid_Phosphate_FormReg"/>
</dbReference>
<evidence type="ECO:0000313" key="11">
    <source>
        <dbReference type="Proteomes" id="UP000523007"/>
    </source>
</evidence>
<evidence type="ECO:0000259" key="9">
    <source>
        <dbReference type="PROSITE" id="PS50146"/>
    </source>
</evidence>
<dbReference type="Pfam" id="PF19279">
    <property type="entry name" value="YegS_C"/>
    <property type="match status" value="1"/>
</dbReference>
<dbReference type="GO" id="GO:0008654">
    <property type="term" value="P:phospholipid biosynthetic process"/>
    <property type="evidence" value="ECO:0007669"/>
    <property type="project" value="UniProtKB-KW"/>
</dbReference>
<keyword evidence="4" id="KW-0547">Nucleotide-binding</keyword>
<accession>A0A7W7RGE6</accession>
<comment type="similarity">
    <text evidence="2">Belongs to the diacylglycerol/lipid kinase family.</text>
</comment>
<dbReference type="PROSITE" id="PS50146">
    <property type="entry name" value="DAGK"/>
    <property type="match status" value="1"/>
</dbReference>
<dbReference type="PANTHER" id="PTHR12358">
    <property type="entry name" value="SPHINGOSINE KINASE"/>
    <property type="match status" value="1"/>
</dbReference>
<dbReference type="Gene3D" id="3.40.50.10330">
    <property type="entry name" value="Probable inorganic polyphosphate/atp-NAD kinase, domain 1"/>
    <property type="match status" value="1"/>
</dbReference>
<dbReference type="Proteomes" id="UP000523007">
    <property type="component" value="Unassembled WGS sequence"/>
</dbReference>
<dbReference type="SMART" id="SM00046">
    <property type="entry name" value="DAGKc"/>
    <property type="match status" value="1"/>
</dbReference>
<dbReference type="InterPro" id="IPR017438">
    <property type="entry name" value="ATP-NAD_kinase_N"/>
</dbReference>
<dbReference type="EC" id="2.7.1.107" evidence="10"/>
<comment type="caution">
    <text evidence="10">The sequence shown here is derived from an EMBL/GenBank/DDBJ whole genome shotgun (WGS) entry which is preliminary data.</text>
</comment>
<keyword evidence="7" id="KW-0444">Lipid biosynthesis</keyword>
<organism evidence="10 11">
    <name type="scientific">Lipingzhangella halophila</name>
    <dbReference type="NCBI Taxonomy" id="1783352"/>
    <lineage>
        <taxon>Bacteria</taxon>
        <taxon>Bacillati</taxon>
        <taxon>Actinomycetota</taxon>
        <taxon>Actinomycetes</taxon>
        <taxon>Streptosporangiales</taxon>
        <taxon>Nocardiopsidaceae</taxon>
        <taxon>Lipingzhangella</taxon>
    </lineage>
</organism>
<protein>
    <submittedName>
        <fullName evidence="10">Diacylglycerol kinase (ATP)</fullName>
        <ecNumber evidence="10">2.7.1.107</ecNumber>
    </submittedName>
</protein>
<evidence type="ECO:0000256" key="8">
    <source>
        <dbReference type="ARBA" id="ARBA00023264"/>
    </source>
</evidence>
<dbReference type="AlphaFoldDB" id="A0A7W7RGE6"/>
<keyword evidence="11" id="KW-1185">Reference proteome</keyword>
<evidence type="ECO:0000256" key="6">
    <source>
        <dbReference type="ARBA" id="ARBA00022840"/>
    </source>
</evidence>
<dbReference type="RefSeq" id="WP_184577829.1">
    <property type="nucleotide sequence ID" value="NZ_JACHJT010000001.1"/>
</dbReference>
<dbReference type="EMBL" id="JACHJT010000001">
    <property type="protein sequence ID" value="MBB4931536.1"/>
    <property type="molecule type" value="Genomic_DNA"/>
</dbReference>
<sequence length="301" mass="30840">MTQHITLLVNPTAGGRPAVTATRLLRHLRGGGADVTVVAGRSPQDGARLAREATAAGTDALVAVGGDGVVHTALSGAVGTEVPLAAVPAGTGNDIARAFGMPRSPRAAATAILNGRYVVADTVRVAGQHYLSVLACGLDSRVNERVNGLPVSIGRAGYLYGLLAELRTFSPIRFILDVDGEPLVAEGMCVAVGNTSTYGGGMRVCPGAAYDDGLLEVVLVHAVPRTTFLRLFPRVYTGTHPGLDNVTVLRGHRVTIATSGTGASPAVGYADGERIAETPLTCEVVPGSVRMLTAAALSRTS</sequence>
<dbReference type="InterPro" id="IPR001206">
    <property type="entry name" value="Diacylglycerol_kinase_cat_dom"/>
</dbReference>
<dbReference type="Gene3D" id="2.60.200.40">
    <property type="match status" value="1"/>
</dbReference>
<keyword evidence="7" id="KW-0443">Lipid metabolism</keyword>
<keyword evidence="3 10" id="KW-0808">Transferase</keyword>
<dbReference type="SUPFAM" id="SSF111331">
    <property type="entry name" value="NAD kinase/diacylglycerol kinase-like"/>
    <property type="match status" value="1"/>
</dbReference>